<comment type="caution">
    <text evidence="2">The sequence shown here is derived from an EMBL/GenBank/DDBJ whole genome shotgun (WGS) entry which is preliminary data.</text>
</comment>
<keyword evidence="3" id="KW-1185">Reference proteome</keyword>
<dbReference type="Proteomes" id="UP001175271">
    <property type="component" value="Unassembled WGS sequence"/>
</dbReference>
<evidence type="ECO:0000256" key="1">
    <source>
        <dbReference type="SAM" id="SignalP"/>
    </source>
</evidence>
<sequence>MAPRLLILAIFLLFSPSEASVRYNQRLFVQTRAISFTDPTKHGFRIILDDDFLKNHLAPTLLPTLYVSAIPLKAGDPTVSRVIYPDTVNEEKQVTLNDLRERSWYFVCIEWENFNRHNETTGADCRVFRTLDRFGKSADSVVSDIEVADATSQLMTFRLRAHVDFPVRVSVSLQGGQAPLPATQNFVFRDSADLDVIFPFLRQDTNYGRLCVLEEPLVNGFTAMGRLVSGLRTEKCYFNDLKTKDYDIHTVVEASAFKSANSATFAALPLLALIAFVMTNSQQLPELSREIVERILLYVPRNELCKVFDVPNFADVARELFAERYDLQVTVNCNQTPWLFDFGLWDKEELENSIAPERFRSYRWKWLTLKKIKLTDFLHSLNCCPLEKSEFNRYIGQSVKTAPIDFVAEQPIPDFFHPLSFRSIKLVRKPNHADDTYKEFLKTQADSELLEKLEFVGEVDIQQFTDVLLKLFERPNFKELVLSTYDSELNQNLARSWLNCRDSSKTVQVPLSGDAFVELESPEFTSAPVAERNDRPSRLYDIDDNVISRNPRFRAS</sequence>
<feature type="signal peptide" evidence="1">
    <location>
        <begin position="1"/>
        <end position="19"/>
    </location>
</feature>
<dbReference type="EMBL" id="JAUCMV010000006">
    <property type="protein sequence ID" value="KAK0390357.1"/>
    <property type="molecule type" value="Genomic_DNA"/>
</dbReference>
<evidence type="ECO:0000313" key="2">
    <source>
        <dbReference type="EMBL" id="KAK0390357.1"/>
    </source>
</evidence>
<protein>
    <recommendedName>
        <fullName evidence="4">F-box domain-containing protein</fullName>
    </recommendedName>
</protein>
<dbReference type="AlphaFoldDB" id="A0AA39GQQ8"/>
<reference evidence="2" key="1">
    <citation type="submission" date="2023-06" db="EMBL/GenBank/DDBJ databases">
        <title>Genomic analysis of the entomopathogenic nematode Steinernema hermaphroditum.</title>
        <authorList>
            <person name="Schwarz E.M."/>
            <person name="Heppert J.K."/>
            <person name="Baniya A."/>
            <person name="Schwartz H.T."/>
            <person name="Tan C.-H."/>
            <person name="Antoshechkin I."/>
            <person name="Sternberg P.W."/>
            <person name="Goodrich-Blair H."/>
            <person name="Dillman A.R."/>
        </authorList>
    </citation>
    <scope>NUCLEOTIDE SEQUENCE</scope>
    <source>
        <strain evidence="2">PS9179</strain>
        <tissue evidence="2">Whole animal</tissue>
    </source>
</reference>
<evidence type="ECO:0000313" key="3">
    <source>
        <dbReference type="Proteomes" id="UP001175271"/>
    </source>
</evidence>
<proteinExistence type="predicted"/>
<gene>
    <name evidence="2" type="ORF">QR680_019320</name>
</gene>
<keyword evidence="1" id="KW-0732">Signal</keyword>
<accession>A0AA39GQQ8</accession>
<evidence type="ECO:0008006" key="4">
    <source>
        <dbReference type="Google" id="ProtNLM"/>
    </source>
</evidence>
<feature type="chain" id="PRO_5041465034" description="F-box domain-containing protein" evidence="1">
    <location>
        <begin position="20"/>
        <end position="556"/>
    </location>
</feature>
<name>A0AA39GQQ8_9BILA</name>
<organism evidence="2 3">
    <name type="scientific">Steinernema hermaphroditum</name>
    <dbReference type="NCBI Taxonomy" id="289476"/>
    <lineage>
        <taxon>Eukaryota</taxon>
        <taxon>Metazoa</taxon>
        <taxon>Ecdysozoa</taxon>
        <taxon>Nematoda</taxon>
        <taxon>Chromadorea</taxon>
        <taxon>Rhabditida</taxon>
        <taxon>Tylenchina</taxon>
        <taxon>Panagrolaimomorpha</taxon>
        <taxon>Strongyloidoidea</taxon>
        <taxon>Steinernematidae</taxon>
        <taxon>Steinernema</taxon>
    </lineage>
</organism>